<dbReference type="InterPro" id="IPR007349">
    <property type="entry name" value="DUF418"/>
</dbReference>
<sequence length="386" mass="43732">MRGLSLLGILVANVLIFQYGLFGKDEISYISEADSSFHTFLKIAVEGSFMPIFAFLFGFGMVKMQENLRRRNLAVKRTLAWRFFLLIGIGFLHAFYLWEGDILLSYGLTGLFLLLFLNRKAKTLLIWVIVLFAFTSLVSYGDSSTSLIENPELMNQYIENTNTINSQGTYLEIMDHRNNVDPFAAMGIPDELLIFIIVLAPLIIAPVFLFGMYGAKKGWFSEPIKQRSFYLKGAFLLPIGLVFKALYYLLENQAWTGVLFGSGSILLSIGYIFFFAYLYVTVKNSSIFNLFGYVGKLSLTNYLMQTIICTTVFYGYGLGLFGELGVMYGFLFSLVVYFAQVVCSKWYLSYFKTGPVERLIRMIIYLSISGRPKMKGVTPEKDNIGA</sequence>
<reference evidence="3 4" key="1">
    <citation type="submission" date="2017-10" db="EMBL/GenBank/DDBJ databases">
        <title>Bacillus sp. nov., a halophilic bacterium isolated from a Keqin Lake.</title>
        <authorList>
            <person name="Wang H."/>
        </authorList>
    </citation>
    <scope>NUCLEOTIDE SEQUENCE [LARGE SCALE GENOMIC DNA]</scope>
    <source>
        <strain evidence="3 4">KCTC 13187</strain>
    </source>
</reference>
<evidence type="ECO:0000259" key="2">
    <source>
        <dbReference type="Pfam" id="PF04235"/>
    </source>
</evidence>
<feature type="transmembrane region" description="Helical" evidence="1">
    <location>
        <begin position="301"/>
        <end position="321"/>
    </location>
</feature>
<keyword evidence="1" id="KW-0812">Transmembrane</keyword>
<accession>A0A3A9K5P0</accession>
<feature type="transmembrane region" description="Helical" evidence="1">
    <location>
        <begin position="327"/>
        <end position="348"/>
    </location>
</feature>
<feature type="transmembrane region" description="Helical" evidence="1">
    <location>
        <begin position="255"/>
        <end position="280"/>
    </location>
</feature>
<feature type="transmembrane region" description="Helical" evidence="1">
    <location>
        <begin position="79"/>
        <end position="96"/>
    </location>
</feature>
<feature type="transmembrane region" description="Helical" evidence="1">
    <location>
        <begin position="124"/>
        <end position="141"/>
    </location>
</feature>
<evidence type="ECO:0000256" key="1">
    <source>
        <dbReference type="SAM" id="Phobius"/>
    </source>
</evidence>
<evidence type="ECO:0000313" key="4">
    <source>
        <dbReference type="Proteomes" id="UP000281498"/>
    </source>
</evidence>
<feature type="transmembrane region" description="Helical" evidence="1">
    <location>
        <begin position="39"/>
        <end position="59"/>
    </location>
</feature>
<comment type="caution">
    <text evidence="3">The sequence shown here is derived from an EMBL/GenBank/DDBJ whole genome shotgun (WGS) entry which is preliminary data.</text>
</comment>
<name>A0A3A9K5P0_9BACI</name>
<organism evidence="3 4">
    <name type="scientific">Salipaludibacillus neizhouensis</name>
    <dbReference type="NCBI Taxonomy" id="885475"/>
    <lineage>
        <taxon>Bacteria</taxon>
        <taxon>Bacillati</taxon>
        <taxon>Bacillota</taxon>
        <taxon>Bacilli</taxon>
        <taxon>Bacillales</taxon>
        <taxon>Bacillaceae</taxon>
    </lineage>
</organism>
<keyword evidence="1" id="KW-1133">Transmembrane helix</keyword>
<dbReference type="PANTHER" id="PTHR30590:SF2">
    <property type="entry name" value="INNER MEMBRANE PROTEIN"/>
    <property type="match status" value="1"/>
</dbReference>
<dbReference type="PANTHER" id="PTHR30590">
    <property type="entry name" value="INNER MEMBRANE PROTEIN"/>
    <property type="match status" value="1"/>
</dbReference>
<dbReference type="AlphaFoldDB" id="A0A3A9K5P0"/>
<gene>
    <name evidence="3" type="ORF">CR203_18985</name>
</gene>
<proteinExistence type="predicted"/>
<feature type="domain" description="DUF418" evidence="2">
    <location>
        <begin position="215"/>
        <end position="366"/>
    </location>
</feature>
<feature type="transmembrane region" description="Helical" evidence="1">
    <location>
        <begin position="192"/>
        <end position="213"/>
    </location>
</feature>
<dbReference type="Proteomes" id="UP000281498">
    <property type="component" value="Unassembled WGS sequence"/>
</dbReference>
<feature type="transmembrane region" description="Helical" evidence="1">
    <location>
        <begin position="102"/>
        <end position="117"/>
    </location>
</feature>
<dbReference type="EMBL" id="PDOE01000012">
    <property type="protein sequence ID" value="RKL65792.1"/>
    <property type="molecule type" value="Genomic_DNA"/>
</dbReference>
<evidence type="ECO:0000313" key="3">
    <source>
        <dbReference type="EMBL" id="RKL65792.1"/>
    </source>
</evidence>
<dbReference type="InterPro" id="IPR052529">
    <property type="entry name" value="Bact_Transport_Assoc"/>
</dbReference>
<keyword evidence="1" id="KW-0472">Membrane</keyword>
<dbReference type="OrthoDB" id="9807744at2"/>
<dbReference type="Pfam" id="PF04235">
    <property type="entry name" value="DUF418"/>
    <property type="match status" value="1"/>
</dbReference>
<protein>
    <recommendedName>
        <fullName evidence="2">DUF418 domain-containing protein</fullName>
    </recommendedName>
</protein>
<keyword evidence="4" id="KW-1185">Reference proteome</keyword>
<feature type="transmembrane region" description="Helical" evidence="1">
    <location>
        <begin position="229"/>
        <end position="249"/>
    </location>
</feature>